<evidence type="ECO:0000256" key="2">
    <source>
        <dbReference type="ARBA" id="ARBA00022723"/>
    </source>
</evidence>
<dbReference type="AlphaFoldDB" id="A0A9Q0K904"/>
<evidence type="ECO:0000256" key="5">
    <source>
        <dbReference type="SAM" id="MobiDB-lite"/>
    </source>
</evidence>
<dbReference type="GO" id="GO:0008270">
    <property type="term" value="F:zinc ion binding"/>
    <property type="evidence" value="ECO:0007669"/>
    <property type="project" value="UniProtKB-KW"/>
</dbReference>
<evidence type="ECO:0000313" key="7">
    <source>
        <dbReference type="EMBL" id="KAJ4966051.1"/>
    </source>
</evidence>
<comment type="caution">
    <text evidence="7">The sequence shown here is derived from an EMBL/GenBank/DDBJ whole genome shotgun (WGS) entry which is preliminary data.</text>
</comment>
<sequence>MATAASAKGIALTITQRREVNRCSGTRRNVDLTGLRCLCGDLFFSNHRYSYRHVCSYDYKAGGREAIVRENPLELGRRVSIHLCCHRRLILVSFRMLRGRLSWQRNLEGEIGKGKGWLINGEGWKEKGMAVSGNATGGGVGSYKPPTVHELSPRTD</sequence>
<keyword evidence="8" id="KW-1185">Reference proteome</keyword>
<feature type="region of interest" description="Disordered" evidence="5">
    <location>
        <begin position="135"/>
        <end position="156"/>
    </location>
</feature>
<dbReference type="GO" id="GO:0016567">
    <property type="term" value="P:protein ubiquitination"/>
    <property type="evidence" value="ECO:0007669"/>
    <property type="project" value="TreeGrafter"/>
</dbReference>
<evidence type="ECO:0000256" key="1">
    <source>
        <dbReference type="ARBA" id="ARBA00003732"/>
    </source>
</evidence>
<reference evidence="7" key="1">
    <citation type="journal article" date="2023" name="Plant J.">
        <title>The genome of the king protea, Protea cynaroides.</title>
        <authorList>
            <person name="Chang J."/>
            <person name="Duong T.A."/>
            <person name="Schoeman C."/>
            <person name="Ma X."/>
            <person name="Roodt D."/>
            <person name="Barker N."/>
            <person name="Li Z."/>
            <person name="Van de Peer Y."/>
            <person name="Mizrachi E."/>
        </authorList>
    </citation>
    <scope>NUCLEOTIDE SEQUENCE</scope>
    <source>
        <tissue evidence="7">Young leaves</tissue>
    </source>
</reference>
<dbReference type="PANTHER" id="PTHR10634:SF22">
    <property type="entry name" value="ZINC FINGER A20 AND AN1 DOMAIN-CONTAINING STRESS-ASSOCIATED PROTEIN 5"/>
    <property type="match status" value="1"/>
</dbReference>
<accession>A0A9Q0K904</accession>
<evidence type="ECO:0000256" key="3">
    <source>
        <dbReference type="ARBA" id="ARBA00022771"/>
    </source>
</evidence>
<dbReference type="GO" id="GO:0004842">
    <property type="term" value="F:ubiquitin-protein transferase activity"/>
    <property type="evidence" value="ECO:0007669"/>
    <property type="project" value="TreeGrafter"/>
</dbReference>
<comment type="function">
    <text evidence="1">May be involved in environmental stress response.</text>
</comment>
<name>A0A9Q0K904_9MAGN</name>
<organism evidence="7 8">
    <name type="scientific">Protea cynaroides</name>
    <dbReference type="NCBI Taxonomy" id="273540"/>
    <lineage>
        <taxon>Eukaryota</taxon>
        <taxon>Viridiplantae</taxon>
        <taxon>Streptophyta</taxon>
        <taxon>Embryophyta</taxon>
        <taxon>Tracheophyta</taxon>
        <taxon>Spermatophyta</taxon>
        <taxon>Magnoliopsida</taxon>
        <taxon>Proteales</taxon>
        <taxon>Proteaceae</taxon>
        <taxon>Protea</taxon>
    </lineage>
</organism>
<dbReference type="OrthoDB" id="428577at2759"/>
<dbReference type="Gene3D" id="4.10.1110.10">
    <property type="entry name" value="AN1-like Zinc finger"/>
    <property type="match status" value="1"/>
</dbReference>
<protein>
    <recommendedName>
        <fullName evidence="6">AN1-type domain-containing protein</fullName>
    </recommendedName>
</protein>
<gene>
    <name evidence="7" type="ORF">NE237_017900</name>
</gene>
<evidence type="ECO:0000259" key="6">
    <source>
        <dbReference type="SMART" id="SM00154"/>
    </source>
</evidence>
<proteinExistence type="predicted"/>
<dbReference type="InterPro" id="IPR050652">
    <property type="entry name" value="AN1_A20_ZnFinger"/>
</dbReference>
<feature type="domain" description="AN1-type" evidence="6">
    <location>
        <begin position="23"/>
        <end position="60"/>
    </location>
</feature>
<dbReference type="SMART" id="SM00154">
    <property type="entry name" value="ZnF_AN1"/>
    <property type="match status" value="1"/>
</dbReference>
<dbReference type="InterPro" id="IPR000058">
    <property type="entry name" value="Znf_AN1"/>
</dbReference>
<keyword evidence="3" id="KW-0863">Zinc-finger</keyword>
<dbReference type="PANTHER" id="PTHR10634">
    <property type="entry name" value="AN1-TYPE ZINC FINGER PROTEIN"/>
    <property type="match status" value="1"/>
</dbReference>
<dbReference type="Proteomes" id="UP001141806">
    <property type="component" value="Unassembled WGS sequence"/>
</dbReference>
<keyword evidence="2" id="KW-0479">Metal-binding</keyword>
<evidence type="ECO:0000256" key="4">
    <source>
        <dbReference type="ARBA" id="ARBA00022833"/>
    </source>
</evidence>
<keyword evidence="4" id="KW-0862">Zinc</keyword>
<evidence type="ECO:0000313" key="8">
    <source>
        <dbReference type="Proteomes" id="UP001141806"/>
    </source>
</evidence>
<dbReference type="SUPFAM" id="SSF118310">
    <property type="entry name" value="AN1-like Zinc finger"/>
    <property type="match status" value="1"/>
</dbReference>
<dbReference type="InterPro" id="IPR035896">
    <property type="entry name" value="AN1-like_Znf"/>
</dbReference>
<dbReference type="EMBL" id="JAMYWD010000007">
    <property type="protein sequence ID" value="KAJ4966051.1"/>
    <property type="molecule type" value="Genomic_DNA"/>
</dbReference>